<evidence type="ECO:0000256" key="1">
    <source>
        <dbReference type="SAM" id="Phobius"/>
    </source>
</evidence>
<protein>
    <recommendedName>
        <fullName evidence="4">DUF192 domain-containing protein</fullName>
    </recommendedName>
</protein>
<dbReference type="Gene3D" id="2.60.120.1140">
    <property type="entry name" value="Protein of unknown function DUF192"/>
    <property type="match status" value="1"/>
</dbReference>
<dbReference type="InterPro" id="IPR003795">
    <property type="entry name" value="DUF192"/>
</dbReference>
<evidence type="ECO:0000313" key="2">
    <source>
        <dbReference type="EMBL" id="KKS71384.1"/>
    </source>
</evidence>
<keyword evidence="1" id="KW-0812">Transmembrane</keyword>
<dbReference type="AlphaFoldDB" id="A0A0G1BDW8"/>
<evidence type="ECO:0008006" key="4">
    <source>
        <dbReference type="Google" id="ProtNLM"/>
    </source>
</evidence>
<dbReference type="InterPro" id="IPR038695">
    <property type="entry name" value="Saro_0823-like_sf"/>
</dbReference>
<proteinExistence type="predicted"/>
<feature type="transmembrane region" description="Helical" evidence="1">
    <location>
        <begin position="12"/>
        <end position="29"/>
    </location>
</feature>
<sequence length="156" mass="17681">MEKTHLAFGKKSMFVLAAFFLCFLFLLYWNTRLPGTRIIVLNDQHLDVYVADTINDMYVGLGGREDLGGKDGMLFIFDFSERHGIVMRDMLFPIDIIWLSDGKVVDIAPAVPLEPGVDEYDLTFYRPRAEATMVLELSAGWAMEHGLQIGDFLTLP</sequence>
<dbReference type="PANTHER" id="PTHR37953:SF1">
    <property type="entry name" value="UPF0127 PROTEIN MJ1496"/>
    <property type="match status" value="1"/>
</dbReference>
<keyword evidence="1" id="KW-0472">Membrane</keyword>
<comment type="caution">
    <text evidence="2">The sequence shown here is derived from an EMBL/GenBank/DDBJ whole genome shotgun (WGS) entry which is preliminary data.</text>
</comment>
<evidence type="ECO:0000313" key="3">
    <source>
        <dbReference type="Proteomes" id="UP000033867"/>
    </source>
</evidence>
<dbReference type="Pfam" id="PF02643">
    <property type="entry name" value="DUF192"/>
    <property type="match status" value="1"/>
</dbReference>
<dbReference type="PANTHER" id="PTHR37953">
    <property type="entry name" value="UPF0127 PROTEIN MJ1496"/>
    <property type="match status" value="1"/>
</dbReference>
<keyword evidence="1" id="KW-1133">Transmembrane helix</keyword>
<dbReference type="EMBL" id="LCEK01000030">
    <property type="protein sequence ID" value="KKS71384.1"/>
    <property type="molecule type" value="Genomic_DNA"/>
</dbReference>
<dbReference type="Proteomes" id="UP000033867">
    <property type="component" value="Unassembled WGS sequence"/>
</dbReference>
<reference evidence="2 3" key="1">
    <citation type="journal article" date="2015" name="Nature">
        <title>rRNA introns, odd ribosomes, and small enigmatic genomes across a large radiation of phyla.</title>
        <authorList>
            <person name="Brown C.T."/>
            <person name="Hug L.A."/>
            <person name="Thomas B.C."/>
            <person name="Sharon I."/>
            <person name="Castelle C.J."/>
            <person name="Singh A."/>
            <person name="Wilkins M.J."/>
            <person name="Williams K.H."/>
            <person name="Banfield J.F."/>
        </authorList>
    </citation>
    <scope>NUCLEOTIDE SEQUENCE [LARGE SCALE GENOMIC DNA]</scope>
</reference>
<gene>
    <name evidence="2" type="ORF">UV42_C0030G0002</name>
</gene>
<name>A0A0G1BDW8_9BACT</name>
<organism evidence="2 3">
    <name type="scientific">Candidatus Magasanikbacteria bacterium GW2011_GWE2_42_7</name>
    <dbReference type="NCBI Taxonomy" id="1619052"/>
    <lineage>
        <taxon>Bacteria</taxon>
        <taxon>Candidatus Magasanikiibacteriota</taxon>
    </lineage>
</organism>
<accession>A0A0G1BDW8</accession>